<dbReference type="SUPFAM" id="SSF81301">
    <property type="entry name" value="Nucleotidyltransferase"/>
    <property type="match status" value="1"/>
</dbReference>
<dbReference type="EMBL" id="FXAU01000001">
    <property type="protein sequence ID" value="SMG11731.1"/>
    <property type="molecule type" value="Genomic_DNA"/>
</dbReference>
<dbReference type="Gene3D" id="3.30.460.10">
    <property type="entry name" value="Beta Polymerase, domain 2"/>
    <property type="match status" value="1"/>
</dbReference>
<dbReference type="InterPro" id="IPR043519">
    <property type="entry name" value="NT_sf"/>
</dbReference>
<organism evidence="1 2">
    <name type="scientific">Sphingobacterium psychroaquaticum</name>
    <dbReference type="NCBI Taxonomy" id="561061"/>
    <lineage>
        <taxon>Bacteria</taxon>
        <taxon>Pseudomonadati</taxon>
        <taxon>Bacteroidota</taxon>
        <taxon>Sphingobacteriia</taxon>
        <taxon>Sphingobacteriales</taxon>
        <taxon>Sphingobacteriaceae</taxon>
        <taxon>Sphingobacterium</taxon>
    </lineage>
</organism>
<dbReference type="InterPro" id="IPR007344">
    <property type="entry name" value="GrpB/CoaE"/>
</dbReference>
<accession>A0A1X7IBR7</accession>
<dbReference type="AlphaFoldDB" id="A0A1X7IBR7"/>
<gene>
    <name evidence="1" type="ORF">SAMN05660862_0626</name>
</gene>
<evidence type="ECO:0000313" key="1">
    <source>
        <dbReference type="EMBL" id="SMG11731.1"/>
    </source>
</evidence>
<dbReference type="STRING" id="561061.SAMN05660862_0626"/>
<dbReference type="Pfam" id="PF04229">
    <property type="entry name" value="GrpB"/>
    <property type="match status" value="1"/>
</dbReference>
<keyword evidence="2" id="KW-1185">Reference proteome</keyword>
<dbReference type="Proteomes" id="UP000192980">
    <property type="component" value="Unassembled WGS sequence"/>
</dbReference>
<dbReference type="RefSeq" id="WP_085471486.1">
    <property type="nucleotide sequence ID" value="NZ_FXAU01000001.1"/>
</dbReference>
<name>A0A1X7IBR7_9SPHI</name>
<dbReference type="PANTHER" id="PTHR34822:SF1">
    <property type="entry name" value="GRPB FAMILY PROTEIN"/>
    <property type="match status" value="1"/>
</dbReference>
<reference evidence="1 2" key="1">
    <citation type="submission" date="2017-04" db="EMBL/GenBank/DDBJ databases">
        <authorList>
            <person name="Afonso C.L."/>
            <person name="Miller P.J."/>
            <person name="Scott M.A."/>
            <person name="Spackman E."/>
            <person name="Goraichik I."/>
            <person name="Dimitrov K.M."/>
            <person name="Suarez D.L."/>
            <person name="Swayne D.E."/>
        </authorList>
    </citation>
    <scope>NUCLEOTIDE SEQUENCE [LARGE SCALE GENOMIC DNA]</scope>
    <source>
        <strain evidence="1 2">DSM 22418</strain>
    </source>
</reference>
<protein>
    <submittedName>
        <fullName evidence="1">GrpB domain, predicted nucleotidyltransferase, UPF0157 family</fullName>
    </submittedName>
</protein>
<evidence type="ECO:0000313" key="2">
    <source>
        <dbReference type="Proteomes" id="UP000192980"/>
    </source>
</evidence>
<dbReference type="PANTHER" id="PTHR34822">
    <property type="entry name" value="GRPB DOMAIN PROTEIN (AFU_ORTHOLOGUE AFUA_1G01530)"/>
    <property type="match status" value="1"/>
</dbReference>
<sequence>MKLPFEPYTPTWKSKFETLKKDIEQLLSDIQPQVDHIGSTSVEGLSAKPIIDIQLGVKNKEELEQVPLLFNHPNVVYYEKYNEDMPERRFFILFQHSVSEMGVSSILKAHQATPEILQNHDLRIAHIHAFVLGSADWTRHIAFRDYLKTHPTIRAQYQELKQKLVQQEWVDGNHYNDAKDAFLKKYEKIAVDWHQHI</sequence>
<proteinExistence type="predicted"/>
<dbReference type="OrthoDB" id="9799092at2"/>
<dbReference type="GO" id="GO:0016740">
    <property type="term" value="F:transferase activity"/>
    <property type="evidence" value="ECO:0007669"/>
    <property type="project" value="UniProtKB-KW"/>
</dbReference>
<keyword evidence="1" id="KW-0808">Transferase</keyword>